<dbReference type="PANTHER" id="PTHR33711">
    <property type="entry name" value="DIOXYGENASE, PUTATIVE (AFU_ORTHOLOGUE AFUA_2G02910)-RELATED"/>
    <property type="match status" value="1"/>
</dbReference>
<evidence type="ECO:0000256" key="3">
    <source>
        <dbReference type="ARBA" id="ARBA00023002"/>
    </source>
</evidence>
<sequence>MLTKTKDPQGGSPVLTPRDWEAHPSYIYPGYKSTVKRGPQKPLIPLKASLGELQQPVYGHDSIGEFDHDLTRNARRNGEPLGERMILTGQVLDERRRPVANTLVELWQANASGRYVHKVDQHDAPLDPNFLGAGRCLTDSEGRYRFLTIKPGAYPWGNHPNAWRPQHIHLSLFGQSFASRLVTQMYFPGDPLLQYDPMVTGTPERYRNRLIADFSLDITEEGYALGYQFDIVLRGADETPFENR</sequence>
<dbReference type="EMBL" id="LR743507">
    <property type="protein sequence ID" value="CAA2108427.1"/>
    <property type="molecule type" value="Genomic_DNA"/>
</dbReference>
<reference evidence="6" key="1">
    <citation type="submission" date="2019-12" db="EMBL/GenBank/DDBJ databases">
        <authorList>
            <person name="Cremers G."/>
        </authorList>
    </citation>
    <scope>NUCLEOTIDE SEQUENCE</scope>
    <source>
        <strain evidence="6">Vvax</strain>
    </source>
</reference>
<feature type="domain" description="Protocatechuate 3,4-dioxygenase beta subunit N-terminal" evidence="5">
    <location>
        <begin position="17"/>
        <end position="47"/>
    </location>
</feature>
<dbReference type="GO" id="GO:0018578">
    <property type="term" value="F:protocatechuate 3,4-dioxygenase activity"/>
    <property type="evidence" value="ECO:0007669"/>
    <property type="project" value="UniProtKB-EC"/>
</dbReference>
<keyword evidence="3 6" id="KW-0560">Oxidoreductase</keyword>
<evidence type="ECO:0000313" key="6">
    <source>
        <dbReference type="EMBL" id="CAA2108427.1"/>
    </source>
</evidence>
<protein>
    <submittedName>
        <fullName evidence="6">Protocatechuate 3,4-dioxygenase beta chain</fullName>
        <ecNumber evidence="6">1.13.11.3</ecNumber>
    </submittedName>
</protein>
<evidence type="ECO:0000256" key="2">
    <source>
        <dbReference type="ARBA" id="ARBA00022964"/>
    </source>
</evidence>
<dbReference type="InterPro" id="IPR050770">
    <property type="entry name" value="Intradiol_RC_Dioxygenase"/>
</dbReference>
<dbReference type="InterPro" id="IPR015889">
    <property type="entry name" value="Intradiol_dOase_core"/>
</dbReference>
<dbReference type="NCBIfam" id="TIGR02422">
    <property type="entry name" value="protocat_beta"/>
    <property type="match status" value="1"/>
</dbReference>
<dbReference type="EC" id="1.13.11.3" evidence="6"/>
<gene>
    <name evidence="6" type="primary">pcaH</name>
    <name evidence="6" type="ORF">VVAX_04937</name>
</gene>
<feature type="domain" description="Intradiol ring-cleavage dioxygenases" evidence="4">
    <location>
        <begin position="55"/>
        <end position="235"/>
    </location>
</feature>
<dbReference type="SUPFAM" id="SSF49482">
    <property type="entry name" value="Aromatic compound dioxygenase"/>
    <property type="match status" value="1"/>
</dbReference>
<dbReference type="Pfam" id="PF12391">
    <property type="entry name" value="PCDO_beta_N"/>
    <property type="match status" value="1"/>
</dbReference>
<dbReference type="GO" id="GO:0008199">
    <property type="term" value="F:ferric iron binding"/>
    <property type="evidence" value="ECO:0007669"/>
    <property type="project" value="InterPro"/>
</dbReference>
<dbReference type="Gene3D" id="2.60.130.10">
    <property type="entry name" value="Aromatic compound dioxygenase"/>
    <property type="match status" value="1"/>
</dbReference>
<organism evidence="6">
    <name type="scientific">Variovorax paradoxus</name>
    <dbReference type="NCBI Taxonomy" id="34073"/>
    <lineage>
        <taxon>Bacteria</taxon>
        <taxon>Pseudomonadati</taxon>
        <taxon>Pseudomonadota</taxon>
        <taxon>Betaproteobacteria</taxon>
        <taxon>Burkholderiales</taxon>
        <taxon>Comamonadaceae</taxon>
        <taxon>Variovorax</taxon>
    </lineage>
</organism>
<evidence type="ECO:0000259" key="4">
    <source>
        <dbReference type="Pfam" id="PF00775"/>
    </source>
</evidence>
<accession>A0A679JQU8</accession>
<dbReference type="Pfam" id="PF00775">
    <property type="entry name" value="Dioxygenase_C"/>
    <property type="match status" value="1"/>
</dbReference>
<proteinExistence type="inferred from homology"/>
<dbReference type="InterPro" id="IPR024756">
    <property type="entry name" value="PCDO_beta_N"/>
</dbReference>
<evidence type="ECO:0000259" key="5">
    <source>
        <dbReference type="Pfam" id="PF12391"/>
    </source>
</evidence>
<dbReference type="PANTHER" id="PTHR33711:SF10">
    <property type="entry name" value="INTRADIOL RING-CLEAVAGE DIOXYGENASES DOMAIN-CONTAINING PROTEIN"/>
    <property type="match status" value="1"/>
</dbReference>
<dbReference type="InterPro" id="IPR012785">
    <property type="entry name" value="Protocat_dOase_b"/>
</dbReference>
<dbReference type="InterPro" id="IPR000627">
    <property type="entry name" value="Intradiol_dOase_C"/>
</dbReference>
<dbReference type="RefSeq" id="WP_339092441.1">
    <property type="nucleotide sequence ID" value="NZ_LR743507.1"/>
</dbReference>
<keyword evidence="2 6" id="KW-0223">Dioxygenase</keyword>
<dbReference type="GO" id="GO:0019619">
    <property type="term" value="P:3,4-dihydroxybenzoate catabolic process"/>
    <property type="evidence" value="ECO:0007669"/>
    <property type="project" value="InterPro"/>
</dbReference>
<name>A0A679JQU8_VARPD</name>
<comment type="similarity">
    <text evidence="1">Belongs to the intradiol ring-cleavage dioxygenase family.</text>
</comment>
<dbReference type="AlphaFoldDB" id="A0A679JQU8"/>
<evidence type="ECO:0000256" key="1">
    <source>
        <dbReference type="ARBA" id="ARBA00007825"/>
    </source>
</evidence>